<evidence type="ECO:0000256" key="4">
    <source>
        <dbReference type="ARBA" id="ARBA00022729"/>
    </source>
</evidence>
<evidence type="ECO:0000256" key="6">
    <source>
        <dbReference type="ARBA" id="ARBA00022837"/>
    </source>
</evidence>
<dbReference type="EMBL" id="DQIR01112260">
    <property type="protein sequence ID" value="HDA67736.1"/>
    <property type="molecule type" value="Transcribed_RNA"/>
</dbReference>
<dbReference type="FunFam" id="2.60.40.60:FF:000002">
    <property type="entry name" value="Protocadherin alpha 2"/>
    <property type="match status" value="1"/>
</dbReference>
<feature type="domain" description="Cadherin" evidence="14">
    <location>
        <begin position="243"/>
        <end position="347"/>
    </location>
</feature>
<dbReference type="FunFam" id="2.60.40.60:FF:000018">
    <property type="entry name" value="Protocadherin gamma c3"/>
    <property type="match status" value="1"/>
</dbReference>
<comment type="subcellular location">
    <subcellularLocation>
        <location evidence="1">Cell membrane</location>
        <topology evidence="1">Single-pass type I membrane protein</topology>
    </subcellularLocation>
</comment>
<dbReference type="InterPro" id="IPR013164">
    <property type="entry name" value="Cadherin_N"/>
</dbReference>
<dbReference type="GO" id="GO:0005509">
    <property type="term" value="F:calcium ion binding"/>
    <property type="evidence" value="ECO:0007669"/>
    <property type="project" value="UniProtKB-UniRule"/>
</dbReference>
<feature type="domain" description="Cadherin" evidence="14">
    <location>
        <begin position="576"/>
        <end position="676"/>
    </location>
</feature>
<dbReference type="Pfam" id="PF08266">
    <property type="entry name" value="Cadherin_2"/>
    <property type="match status" value="1"/>
</dbReference>
<evidence type="ECO:0000256" key="5">
    <source>
        <dbReference type="ARBA" id="ARBA00022737"/>
    </source>
</evidence>
<dbReference type="PANTHER" id="PTHR24028:SF139">
    <property type="entry name" value="PROTOCADHERIN BETA-14"/>
    <property type="match status" value="1"/>
</dbReference>
<keyword evidence="7" id="KW-0130">Cell adhesion</keyword>
<dbReference type="SUPFAM" id="SSF49313">
    <property type="entry name" value="Cadherin-like"/>
    <property type="match status" value="6"/>
</dbReference>
<dbReference type="FunFam" id="2.60.40.60:FF:000317">
    <property type="entry name" value="Protocadherin beta-17"/>
    <property type="match status" value="1"/>
</dbReference>
<dbReference type="Gene3D" id="2.60.40.60">
    <property type="entry name" value="Cadherins"/>
    <property type="match status" value="6"/>
</dbReference>
<feature type="transmembrane region" description="Helical" evidence="13">
    <location>
        <begin position="691"/>
        <end position="713"/>
    </location>
</feature>
<keyword evidence="5" id="KW-0677">Repeat</keyword>
<feature type="domain" description="Cadherin" evidence="14">
    <location>
        <begin position="348"/>
        <end position="451"/>
    </location>
</feature>
<dbReference type="FunFam" id="2.60.40.60:FF:000004">
    <property type="entry name" value="Protocadherin 1 gamma 2"/>
    <property type="match status" value="1"/>
</dbReference>
<evidence type="ECO:0000256" key="7">
    <source>
        <dbReference type="ARBA" id="ARBA00022889"/>
    </source>
</evidence>
<dbReference type="Pfam" id="PF16492">
    <property type="entry name" value="Cadherin_C_2"/>
    <property type="match status" value="1"/>
</dbReference>
<dbReference type="InterPro" id="IPR020894">
    <property type="entry name" value="Cadherin_CS"/>
</dbReference>
<name>A0A480L2R5_PIG</name>
<dbReference type="PANTHER" id="PTHR24028">
    <property type="entry name" value="CADHERIN-87A"/>
    <property type="match status" value="1"/>
</dbReference>
<dbReference type="PRINTS" id="PR00205">
    <property type="entry name" value="CADHERIN"/>
</dbReference>
<protein>
    <submittedName>
        <fullName evidence="15">Protocadherin beta-6 isoform 1</fullName>
    </submittedName>
</protein>
<dbReference type="Pfam" id="PF00028">
    <property type="entry name" value="Cadherin"/>
    <property type="match status" value="5"/>
</dbReference>
<evidence type="ECO:0000256" key="2">
    <source>
        <dbReference type="ARBA" id="ARBA00022475"/>
    </source>
</evidence>
<keyword evidence="10" id="KW-0325">Glycoprotein</keyword>
<feature type="domain" description="Cadherin" evidence="14">
    <location>
        <begin position="452"/>
        <end position="561"/>
    </location>
</feature>
<dbReference type="EMBL" id="DQIR01111777">
    <property type="protein sequence ID" value="HDA67253.1"/>
    <property type="molecule type" value="Transcribed_RNA"/>
</dbReference>
<dbReference type="GO" id="GO:0007156">
    <property type="term" value="P:homophilic cell adhesion via plasma membrane adhesion molecules"/>
    <property type="evidence" value="ECO:0007669"/>
    <property type="project" value="InterPro"/>
</dbReference>
<evidence type="ECO:0000256" key="12">
    <source>
        <dbReference type="SAM" id="MobiDB-lite"/>
    </source>
</evidence>
<evidence type="ECO:0000256" key="10">
    <source>
        <dbReference type="ARBA" id="ARBA00023180"/>
    </source>
</evidence>
<evidence type="ECO:0000256" key="8">
    <source>
        <dbReference type="ARBA" id="ARBA00022989"/>
    </source>
</evidence>
<keyword evidence="2" id="KW-1003">Cell membrane</keyword>
<reference evidence="15" key="1">
    <citation type="journal article" date="2019" name="PeerJ">
        <title>Genes of the pig, Sus scrofa, reconstructed with EvidentialGene.</title>
        <authorList>
            <person name="Gilbert D.G."/>
        </authorList>
    </citation>
    <scope>NUCLEOTIDE SEQUENCE</scope>
</reference>
<proteinExistence type="predicted"/>
<dbReference type="AlphaFoldDB" id="A0A480L2R5"/>
<feature type="domain" description="Cadherin" evidence="14">
    <location>
        <begin position="134"/>
        <end position="242"/>
    </location>
</feature>
<sequence>METLLPKATQKRQVTAILLLFLLWEAGGATIKYSVLEERDSGSVVANLAEDLGLGLGELAARGARILSKGNKQHLQLEQKSGNLLLKEKLDREELCGDTDPCILPFQLLLKNPVQFIQGELQLQDVNDHAPDFLENEILLKISESSQPGTAFPLKIAQDLDVGSNTVQNYTISTNFHFHLFTRNHSNGRKYPELVLDKELDHEEQPELRLTLTALDGGSPPKSGTSQVLIMVLDINDNTPEFVQQFYKVQVPENRPIGSLVITVSARDLDAGTYGELSYSFFQSSNQVIQAFEVNTVTGDIRLKKMLDFEEIQSYDMEIEASDGGGLTGKCTVVIEVTDVNDNAPELTMSLLINDIPENTPDTVVAVFGISDPDAGDNGKMLCSIQDHVPFLLKRTVENFYTLVTQGALDREERAEYNITISVSDLGTPRRHTQHNLTVRVADVNDNAPAFSQPAYTLRVRENNSPALHIGTVRATDADAGANAQLTYSLLPPSDPHLPLASLVAINPDTGQLFALRALDYEALRAFDFQVRAADRGAPALSSQARVRLLVADANDHAPVVLYPPPNASAPCTELLPRAAEPGYLLAKVVAVDGDAGQNAWLSYRLLQATEPGLFGVGAHSGEVRTARPLSERDAPRQRLLLLVRDHGEPPLSASVPLHVLLVDGFSQPYLPPPEAPGRAPGAGAGADEPLTVALVGALACVSALLVGALLALAAGRLCRRGGAASAGGCAGPAEGGVPGQLLDVGGTGTLAHGYRYEVCLAGGTGTSEFKFLKPILPSFPSQGPGREMEENPTVRNSFLFS</sequence>
<dbReference type="InterPro" id="IPR032455">
    <property type="entry name" value="Cadherin_C"/>
</dbReference>
<dbReference type="PROSITE" id="PS00232">
    <property type="entry name" value="CADHERIN_1"/>
    <property type="match status" value="4"/>
</dbReference>
<evidence type="ECO:0000256" key="13">
    <source>
        <dbReference type="SAM" id="Phobius"/>
    </source>
</evidence>
<evidence type="ECO:0000259" key="14">
    <source>
        <dbReference type="PROSITE" id="PS50268"/>
    </source>
</evidence>
<dbReference type="InterPro" id="IPR015919">
    <property type="entry name" value="Cadherin-like_sf"/>
</dbReference>
<evidence type="ECO:0000313" key="15">
    <source>
        <dbReference type="EMBL" id="HDA67736.1"/>
    </source>
</evidence>
<feature type="region of interest" description="Disordered" evidence="12">
    <location>
        <begin position="781"/>
        <end position="802"/>
    </location>
</feature>
<dbReference type="GO" id="GO:0005886">
    <property type="term" value="C:plasma membrane"/>
    <property type="evidence" value="ECO:0007669"/>
    <property type="project" value="UniProtKB-SubCell"/>
</dbReference>
<dbReference type="CDD" id="cd11304">
    <property type="entry name" value="Cadherin_repeat"/>
    <property type="match status" value="5"/>
</dbReference>
<dbReference type="SMART" id="SM00112">
    <property type="entry name" value="CA"/>
    <property type="match status" value="5"/>
</dbReference>
<evidence type="ECO:0000256" key="9">
    <source>
        <dbReference type="ARBA" id="ARBA00023136"/>
    </source>
</evidence>
<evidence type="ECO:0000256" key="3">
    <source>
        <dbReference type="ARBA" id="ARBA00022692"/>
    </source>
</evidence>
<keyword evidence="8 13" id="KW-1133">Transmembrane helix</keyword>
<dbReference type="FunFam" id="2.60.40.60:FF:000309">
    <property type="entry name" value="Protocadherin beta-8"/>
    <property type="match status" value="1"/>
</dbReference>
<evidence type="ECO:0000256" key="11">
    <source>
        <dbReference type="PROSITE-ProRule" id="PRU00043"/>
    </source>
</evidence>
<keyword evidence="4" id="KW-0732">Signal</keyword>
<keyword evidence="9 13" id="KW-0472">Membrane</keyword>
<dbReference type="InterPro" id="IPR002126">
    <property type="entry name" value="Cadherin-like_dom"/>
</dbReference>
<organism evidence="15">
    <name type="scientific">Sus scrofa</name>
    <name type="common">Pig</name>
    <dbReference type="NCBI Taxonomy" id="9823"/>
    <lineage>
        <taxon>Eukaryota</taxon>
        <taxon>Metazoa</taxon>
        <taxon>Chordata</taxon>
        <taxon>Craniata</taxon>
        <taxon>Vertebrata</taxon>
        <taxon>Euteleostomi</taxon>
        <taxon>Mammalia</taxon>
        <taxon>Eutheria</taxon>
        <taxon>Laurasiatheria</taxon>
        <taxon>Artiodactyla</taxon>
        <taxon>Suina</taxon>
        <taxon>Suidae</taxon>
        <taxon>Sus</taxon>
    </lineage>
</organism>
<keyword evidence="3 13" id="KW-0812">Transmembrane</keyword>
<dbReference type="PROSITE" id="PS50268">
    <property type="entry name" value="CADHERIN_2"/>
    <property type="match status" value="5"/>
</dbReference>
<accession>A0A480L2R5</accession>
<dbReference type="FunFam" id="2.60.40.60:FF:000001">
    <property type="entry name" value="Protocadherin alpha 2"/>
    <property type="match status" value="1"/>
</dbReference>
<evidence type="ECO:0000256" key="1">
    <source>
        <dbReference type="ARBA" id="ARBA00004251"/>
    </source>
</evidence>
<dbReference type="InterPro" id="IPR050174">
    <property type="entry name" value="Protocadherin/Cadherin-CA"/>
</dbReference>
<keyword evidence="6 11" id="KW-0106">Calcium</keyword>